<organism evidence="1">
    <name type="scientific">Xenorhabdus szentirmaii</name>
    <dbReference type="NCBI Taxonomy" id="290112"/>
    <lineage>
        <taxon>Bacteria</taxon>
        <taxon>Pseudomonadati</taxon>
        <taxon>Pseudomonadota</taxon>
        <taxon>Gammaproteobacteria</taxon>
        <taxon>Enterobacterales</taxon>
        <taxon>Morganellaceae</taxon>
        <taxon>Xenorhabdus</taxon>
    </lineage>
</organism>
<dbReference type="AlphaFoldDB" id="A0AAW3YXW6"/>
<dbReference type="Gene3D" id="2.30.110.50">
    <property type="match status" value="2"/>
</dbReference>
<dbReference type="Gene3D" id="3.55.50.10">
    <property type="entry name" value="Baseplate protein-like domains"/>
    <property type="match status" value="1"/>
</dbReference>
<dbReference type="Proteomes" id="UP001193920">
    <property type="component" value="Unassembled WGS sequence"/>
</dbReference>
<dbReference type="InterPro" id="IPR006533">
    <property type="entry name" value="T6SS_Vgr_RhsGE"/>
</dbReference>
<sequence>MLNPPLILSRYDLKIWQSPAVIGVQFFRGRESLSQPYRYLIYVTSPEADILPEQVLLKTATFTLQPPVPDILAGLSSAHPNGGVKVVHGVIRHLKRLSTSADETRYRLELVPRLQLLSQRERCAIYQNQSVPEIVEQVLRAHDFEGADFDFRLSQSYPTRELVTQWRESDLAFVQRLLAEVGIYYRFEMDSRLAREVVIFSDSAEQYQFGVHLPLHNPAGMNDSGADSVWGLKTTHQVVTKNLTTQDYNYRHALTPLLSQANAAPNDLLTYGEVYRYAEPYRNAGAETDPEPESGGFFARLNHERLLNHQHTVTGWSTSPSLAVGQVLEPAGDLPAALAEGILLTTLTCSGARDKSYRVRLQGQPYRETVCFRPPLWPRPMMVGTFPARIESTEKNDTYAWLDPHGRYRVKVQFDL</sequence>
<protein>
    <submittedName>
        <fullName evidence="1">Type VI secretion system tip protein VgrG</fullName>
    </submittedName>
</protein>
<feature type="non-terminal residue" evidence="1">
    <location>
        <position position="416"/>
    </location>
</feature>
<dbReference type="NCBIfam" id="TIGR01646">
    <property type="entry name" value="vgr_GE"/>
    <property type="match status" value="1"/>
</dbReference>
<evidence type="ECO:0000313" key="1">
    <source>
        <dbReference type="EMBL" id="MBD2801617.1"/>
    </source>
</evidence>
<dbReference type="InterPro" id="IPR017847">
    <property type="entry name" value="T6SS_RhsGE_Vgr_subset"/>
</dbReference>
<reference evidence="1" key="1">
    <citation type="submission" date="2020-09" db="EMBL/GenBank/DDBJ databases">
        <authorList>
            <person name="Palma L."/>
            <person name="Caballero P."/>
            <person name="Berry C."/>
            <person name="Del Valle E."/>
        </authorList>
    </citation>
    <scope>NUCLEOTIDE SEQUENCE</scope>
    <source>
        <strain evidence="1">M</strain>
    </source>
</reference>
<dbReference type="NCBIfam" id="TIGR03361">
    <property type="entry name" value="VI_Rhs_Vgr"/>
    <property type="match status" value="1"/>
</dbReference>
<dbReference type="RefSeq" id="WP_323869290.1">
    <property type="nucleotide sequence ID" value="NZ_JACXBF010000351.1"/>
</dbReference>
<dbReference type="Pfam" id="PF05954">
    <property type="entry name" value="Phage_GPD"/>
    <property type="match status" value="1"/>
</dbReference>
<comment type="caution">
    <text evidence="1">The sequence shown here is derived from an EMBL/GenBank/DDBJ whole genome shotgun (WGS) entry which is preliminary data.</text>
</comment>
<dbReference type="EMBL" id="JACXBF010000351">
    <property type="protein sequence ID" value="MBD2801617.1"/>
    <property type="molecule type" value="Genomic_DNA"/>
</dbReference>
<name>A0AAW3YXW6_9GAMM</name>
<proteinExistence type="predicted"/>
<dbReference type="SUPFAM" id="SSF69279">
    <property type="entry name" value="Phage tail proteins"/>
    <property type="match status" value="2"/>
</dbReference>
<gene>
    <name evidence="1" type="primary">vgrG</name>
    <name evidence="1" type="ORF">ID854_14470</name>
</gene>
<accession>A0AAW3YXW6</accession>
<reference evidence="1" key="2">
    <citation type="journal article" date="2024" name="Toxins">
        <title>Genome Sequence Analysis of Native Xenorhabdus Strains Isolated from Entomopathogenic Nematodes in Argentina.</title>
        <authorList>
            <person name="Palma L."/>
            <person name="Frizzo L."/>
            <person name="Kaiser S."/>
            <person name="Berry C."/>
            <person name="Caballero P."/>
            <person name="Bode H.B."/>
            <person name="Del Valle E.E."/>
        </authorList>
    </citation>
    <scope>NUCLEOTIDE SEQUENCE</scope>
    <source>
        <strain evidence="1">M</strain>
    </source>
</reference>